<evidence type="ECO:0000313" key="12">
    <source>
        <dbReference type="Proteomes" id="UP000538566"/>
    </source>
</evidence>
<dbReference type="GO" id="GO:0009279">
    <property type="term" value="C:cell outer membrane"/>
    <property type="evidence" value="ECO:0007669"/>
    <property type="project" value="UniProtKB-SubCell"/>
</dbReference>
<keyword evidence="2 7" id="KW-0813">Transport</keyword>
<comment type="caution">
    <text evidence="11">The sequence shown here is derived from an EMBL/GenBank/DDBJ whole genome shotgun (WGS) entry which is preliminary data.</text>
</comment>
<evidence type="ECO:0000256" key="3">
    <source>
        <dbReference type="ARBA" id="ARBA00022452"/>
    </source>
</evidence>
<evidence type="ECO:0000259" key="10">
    <source>
        <dbReference type="Pfam" id="PF14905"/>
    </source>
</evidence>
<sequence>MTYSRTSRIARARLSLLGTAAFAFATPAWSQEAPAEEAPGDVIVVTGERPIAESEAAALQIQKMSDSLVTVLSSDGVGRLPDQNIAQATSRLPGVAIERDQGQARYISLRGAPNYWTTLSFDGINVVSPEGRDARFDSIPSAIAKQVVVSKAVTPDMPGETVSGNVNVITRSAFNFDGLHVQGKAGIGYAELGDRREYEGSLVVSDRFKAGDGEIGVLVSGSFFERNMVTDNFEIDWERVGQDQRPGNGTRFWARETENKLYRLRRRNWSVSGRLDWKPDSDNTISLRSVYTIFTDDEARDNYIFDMDDKQSDLSNSTDACPTTVNTTPTTTGYADVCIGNTPLKGTVYGIDINQRSTLRAFRQSIFTNTLEGTHDFGEGWKVNWLGNYTESKDDRSVVGEARWNSPSTRSLRPTVAYDFTNPNRNTPLLFTTVQLSSPTRYTAGNAVTAIDTFTKPLASLRLLDAVDTTKAYTGRLIVSKDTSFLGSDATFKLGFQFDQRTKVVDENQLELTTAAQFNTIGLSTNYADFSLDKAFLGALPMGYTFRYFDTEKMRQYADAARENFAFSPVTGNIYDVREQVFAGFAMGTLRYDWGSVVGGVRVEHVKNRGIAEADIAGTKGIVTAEASQTLAFPSLHLNYDLAEDKKFRLSFNSGAARADYDQIRPNVTVNDANEQISGGNPGVKPERAYGVDAYFEWYVRPQGYLMAGLFYKKVEDVLYSQRRSFGSDALNSGGIDRSGYTFTGIANGGNGRIFGFEVAAQLQLEPWTEQIGLPEWMGGFGVSANLTYNDSEVTKPTVFKTDGTVSVPARKVRLPGTSDWVYNLGAYYEKYGLSLRLQYQRRSTWLDGYADDLTDAGDTYWAADDELDFSARYAVTKNFEVYFDASNLLNNPGRRYSEPGNLLTATGTPTPATDIYTIEYERFGRRYAAGVRINF</sequence>
<reference evidence="11 12" key="1">
    <citation type="submission" date="2020-08" db="EMBL/GenBank/DDBJ databases">
        <title>Genomic Encyclopedia of Type Strains, Phase IV (KMG-IV): sequencing the most valuable type-strain genomes for metagenomic binning, comparative biology and taxonomic classification.</title>
        <authorList>
            <person name="Goeker M."/>
        </authorList>
    </citation>
    <scope>NUCLEOTIDE SEQUENCE [LARGE SCALE GENOMIC DNA]</scope>
    <source>
        <strain evidence="11 12">DSM 17507</strain>
    </source>
</reference>
<dbReference type="AlphaFoldDB" id="A0A7W7ETP7"/>
<dbReference type="InterPro" id="IPR036942">
    <property type="entry name" value="Beta-barrel_TonB_sf"/>
</dbReference>
<dbReference type="InterPro" id="IPR037066">
    <property type="entry name" value="Plug_dom_sf"/>
</dbReference>
<dbReference type="InterPro" id="IPR012910">
    <property type="entry name" value="Plug_dom"/>
</dbReference>
<evidence type="ECO:0000256" key="7">
    <source>
        <dbReference type="PROSITE-ProRule" id="PRU01360"/>
    </source>
</evidence>
<dbReference type="Pfam" id="PF07715">
    <property type="entry name" value="Plug"/>
    <property type="match status" value="1"/>
</dbReference>
<evidence type="ECO:0000256" key="2">
    <source>
        <dbReference type="ARBA" id="ARBA00022448"/>
    </source>
</evidence>
<keyword evidence="11" id="KW-0675">Receptor</keyword>
<dbReference type="PROSITE" id="PS52016">
    <property type="entry name" value="TONB_DEPENDENT_REC_3"/>
    <property type="match status" value="1"/>
</dbReference>
<dbReference type="SUPFAM" id="SSF56935">
    <property type="entry name" value="Porins"/>
    <property type="match status" value="1"/>
</dbReference>
<feature type="signal peptide" evidence="8">
    <location>
        <begin position="1"/>
        <end position="25"/>
    </location>
</feature>
<protein>
    <submittedName>
        <fullName evidence="11">TonB-dependent receptor</fullName>
    </submittedName>
</protein>
<evidence type="ECO:0000256" key="8">
    <source>
        <dbReference type="SAM" id="SignalP"/>
    </source>
</evidence>
<feature type="domain" description="Outer membrane protein beta-barrel" evidence="10">
    <location>
        <begin position="521"/>
        <end position="804"/>
    </location>
</feature>
<dbReference type="NCBIfam" id="TIGR01782">
    <property type="entry name" value="TonB-Xanth-Caul"/>
    <property type="match status" value="1"/>
</dbReference>
<evidence type="ECO:0000313" key="11">
    <source>
        <dbReference type="EMBL" id="MBB4613457.1"/>
    </source>
</evidence>
<keyword evidence="12" id="KW-1185">Reference proteome</keyword>
<evidence type="ECO:0000256" key="6">
    <source>
        <dbReference type="ARBA" id="ARBA00023237"/>
    </source>
</evidence>
<evidence type="ECO:0000259" key="9">
    <source>
        <dbReference type="Pfam" id="PF07715"/>
    </source>
</evidence>
<comment type="similarity">
    <text evidence="7">Belongs to the TonB-dependent receptor family.</text>
</comment>
<accession>A0A7W7ETP7</accession>
<dbReference type="InterPro" id="IPR041700">
    <property type="entry name" value="OMP_b-brl_3"/>
</dbReference>
<dbReference type="PANTHER" id="PTHR40980:SF4">
    <property type="entry name" value="TONB-DEPENDENT RECEPTOR-LIKE BETA-BARREL DOMAIN-CONTAINING PROTEIN"/>
    <property type="match status" value="1"/>
</dbReference>
<dbReference type="Gene3D" id="2.40.170.20">
    <property type="entry name" value="TonB-dependent receptor, beta-barrel domain"/>
    <property type="match status" value="1"/>
</dbReference>
<evidence type="ECO:0000256" key="4">
    <source>
        <dbReference type="ARBA" id="ARBA00022692"/>
    </source>
</evidence>
<dbReference type="OrthoDB" id="5476657at2"/>
<keyword evidence="4 7" id="KW-0812">Transmembrane</keyword>
<keyword evidence="5 7" id="KW-0472">Membrane</keyword>
<dbReference type="EMBL" id="JACHOA010000003">
    <property type="protein sequence ID" value="MBB4613457.1"/>
    <property type="molecule type" value="Genomic_DNA"/>
</dbReference>
<dbReference type="PANTHER" id="PTHR40980">
    <property type="entry name" value="PLUG DOMAIN-CONTAINING PROTEIN"/>
    <property type="match status" value="1"/>
</dbReference>
<dbReference type="InterPro" id="IPR010104">
    <property type="entry name" value="TonB_rcpt_bac"/>
</dbReference>
<dbReference type="Proteomes" id="UP000538566">
    <property type="component" value="Unassembled WGS sequence"/>
</dbReference>
<dbReference type="RefSeq" id="WP_144907724.1">
    <property type="nucleotide sequence ID" value="NZ_JACHOA010000003.1"/>
</dbReference>
<evidence type="ECO:0000256" key="1">
    <source>
        <dbReference type="ARBA" id="ARBA00004571"/>
    </source>
</evidence>
<keyword evidence="6 7" id="KW-0998">Cell outer membrane</keyword>
<name>A0A7W7ETP7_9SPHN</name>
<feature type="chain" id="PRO_5030796757" evidence="8">
    <location>
        <begin position="26"/>
        <end position="936"/>
    </location>
</feature>
<keyword evidence="3 7" id="KW-1134">Transmembrane beta strand</keyword>
<comment type="subcellular location">
    <subcellularLocation>
        <location evidence="1 7">Cell outer membrane</location>
        <topology evidence="1 7">Multi-pass membrane protein</topology>
    </subcellularLocation>
</comment>
<gene>
    <name evidence="11" type="ORF">GGR37_001732</name>
</gene>
<organism evidence="11 12">
    <name type="scientific">Novosphingobium taihuense</name>
    <dbReference type="NCBI Taxonomy" id="260085"/>
    <lineage>
        <taxon>Bacteria</taxon>
        <taxon>Pseudomonadati</taxon>
        <taxon>Pseudomonadota</taxon>
        <taxon>Alphaproteobacteria</taxon>
        <taxon>Sphingomonadales</taxon>
        <taxon>Sphingomonadaceae</taxon>
        <taxon>Novosphingobium</taxon>
    </lineage>
</organism>
<keyword evidence="8" id="KW-0732">Signal</keyword>
<dbReference type="Pfam" id="PF14905">
    <property type="entry name" value="OMP_b-brl_3"/>
    <property type="match status" value="1"/>
</dbReference>
<evidence type="ECO:0000256" key="5">
    <source>
        <dbReference type="ARBA" id="ARBA00023136"/>
    </source>
</evidence>
<dbReference type="Gene3D" id="2.170.130.10">
    <property type="entry name" value="TonB-dependent receptor, plug domain"/>
    <property type="match status" value="1"/>
</dbReference>
<proteinExistence type="inferred from homology"/>
<feature type="domain" description="TonB-dependent receptor plug" evidence="9">
    <location>
        <begin position="67"/>
        <end position="155"/>
    </location>
</feature>
<dbReference type="InterPro" id="IPR039426">
    <property type="entry name" value="TonB-dep_rcpt-like"/>
</dbReference>